<keyword evidence="4" id="KW-0747">Spliceosome</keyword>
<reference evidence="9 10" key="1">
    <citation type="journal article" date="2024" name="BMC Genomics">
        <title>De novo assembly and annotation of Popillia japonica's genome with initial clues to its potential as an invasive pest.</title>
        <authorList>
            <person name="Cucini C."/>
            <person name="Boschi S."/>
            <person name="Funari R."/>
            <person name="Cardaioli E."/>
            <person name="Iannotti N."/>
            <person name="Marturano G."/>
            <person name="Paoli F."/>
            <person name="Bruttini M."/>
            <person name="Carapelli A."/>
            <person name="Frati F."/>
            <person name="Nardi F."/>
        </authorList>
    </citation>
    <scope>NUCLEOTIDE SEQUENCE [LARGE SCALE GENOMIC DNA]</scope>
    <source>
        <strain evidence="9">DMR45628</strain>
    </source>
</reference>
<proteinExistence type="inferred from homology"/>
<dbReference type="InterPro" id="IPR012677">
    <property type="entry name" value="Nucleotide-bd_a/b_plait_sf"/>
</dbReference>
<comment type="function">
    <text evidence="7">As a component of the minor spliceosome, involved in the splicing of U12-type introns in pre-mRNAs.</text>
</comment>
<organism evidence="9 10">
    <name type="scientific">Popillia japonica</name>
    <name type="common">Japanese beetle</name>
    <dbReference type="NCBI Taxonomy" id="7064"/>
    <lineage>
        <taxon>Eukaryota</taxon>
        <taxon>Metazoa</taxon>
        <taxon>Ecdysozoa</taxon>
        <taxon>Arthropoda</taxon>
        <taxon>Hexapoda</taxon>
        <taxon>Insecta</taxon>
        <taxon>Pterygota</taxon>
        <taxon>Neoptera</taxon>
        <taxon>Endopterygota</taxon>
        <taxon>Coleoptera</taxon>
        <taxon>Polyphaga</taxon>
        <taxon>Scarabaeiformia</taxon>
        <taxon>Scarabaeidae</taxon>
        <taxon>Rutelinae</taxon>
        <taxon>Popillia</taxon>
    </lineage>
</organism>
<dbReference type="Gene3D" id="3.30.70.330">
    <property type="match status" value="1"/>
</dbReference>
<keyword evidence="3" id="KW-0507">mRNA processing</keyword>
<dbReference type="GO" id="GO:0005654">
    <property type="term" value="C:nucleoplasm"/>
    <property type="evidence" value="ECO:0007669"/>
    <property type="project" value="TreeGrafter"/>
</dbReference>
<sequence length="253" mass="29688">MSVNKTDHHVRRQICKTRPAYRQGRKLTAVKAYTINSESQHLCIYGVPQINLRSELRSLCSKYGRVLNIHVIIDYETEIFTECYHVQYDRIQSARVAKRLLDDHSFYGGILHVCYVPEYESIQETRQKLFQRCKDVLKRLPDHDFTQETIYLNNGKHVDCSSIQEEVHVSDEDPLLTGYRKRKYNAIVEENDSHSLPKRNNNVKQYINEKVELNDTCHVKKITSLVPTQVFKYKCDVVASRKRIVFHNNIATT</sequence>
<evidence type="ECO:0000256" key="1">
    <source>
        <dbReference type="ARBA" id="ARBA00006938"/>
    </source>
</evidence>
<evidence type="ECO:0000256" key="6">
    <source>
        <dbReference type="ARBA" id="ARBA00023187"/>
    </source>
</evidence>
<dbReference type="PANTHER" id="PTHR20957:SF0">
    <property type="entry name" value="RNA-BINDING PROTEIN 48"/>
    <property type="match status" value="1"/>
</dbReference>
<dbReference type="InterPro" id="IPR039599">
    <property type="entry name" value="RBM48"/>
</dbReference>
<dbReference type="InterPro" id="IPR000504">
    <property type="entry name" value="RRM_dom"/>
</dbReference>
<dbReference type="GO" id="GO:0005681">
    <property type="term" value="C:spliceosomal complex"/>
    <property type="evidence" value="ECO:0007669"/>
    <property type="project" value="UniProtKB-KW"/>
</dbReference>
<dbReference type="AlphaFoldDB" id="A0AAW1JEN6"/>
<dbReference type="Pfam" id="PF00076">
    <property type="entry name" value="RRM_1"/>
    <property type="match status" value="1"/>
</dbReference>
<accession>A0AAW1JEN6</accession>
<dbReference type="CDD" id="cd12442">
    <property type="entry name" value="RRM_RBM48"/>
    <property type="match status" value="1"/>
</dbReference>
<dbReference type="GO" id="GO:0003723">
    <property type="term" value="F:RNA binding"/>
    <property type="evidence" value="ECO:0007669"/>
    <property type="project" value="UniProtKB-KW"/>
</dbReference>
<dbReference type="Proteomes" id="UP001458880">
    <property type="component" value="Unassembled WGS sequence"/>
</dbReference>
<keyword evidence="10" id="KW-1185">Reference proteome</keyword>
<protein>
    <recommendedName>
        <fullName evidence="2">RNA-binding protein 48</fullName>
    </recommendedName>
</protein>
<evidence type="ECO:0000256" key="4">
    <source>
        <dbReference type="ARBA" id="ARBA00022728"/>
    </source>
</evidence>
<comment type="caution">
    <text evidence="9">The sequence shown here is derived from an EMBL/GenBank/DDBJ whole genome shotgun (WGS) entry which is preliminary data.</text>
</comment>
<dbReference type="InterPro" id="IPR035979">
    <property type="entry name" value="RBD_domain_sf"/>
</dbReference>
<name>A0AAW1JEN6_POPJA</name>
<comment type="similarity">
    <text evidence="1">Belongs to the RBM48 family.</text>
</comment>
<dbReference type="EMBL" id="JASPKY010000409">
    <property type="protein sequence ID" value="KAK9701690.1"/>
    <property type="molecule type" value="Genomic_DNA"/>
</dbReference>
<keyword evidence="5" id="KW-0694">RNA-binding</keyword>
<gene>
    <name evidence="9" type="ORF">QE152_g30412</name>
</gene>
<dbReference type="GO" id="GO:0008380">
    <property type="term" value="P:RNA splicing"/>
    <property type="evidence" value="ECO:0007669"/>
    <property type="project" value="UniProtKB-KW"/>
</dbReference>
<dbReference type="PANTHER" id="PTHR20957">
    <property type="entry name" value="RNA-BINDING PROTEIN 48"/>
    <property type="match status" value="1"/>
</dbReference>
<evidence type="ECO:0000313" key="10">
    <source>
        <dbReference type="Proteomes" id="UP001458880"/>
    </source>
</evidence>
<evidence type="ECO:0000256" key="7">
    <source>
        <dbReference type="ARBA" id="ARBA00035004"/>
    </source>
</evidence>
<feature type="domain" description="RRM" evidence="8">
    <location>
        <begin position="41"/>
        <end position="114"/>
    </location>
</feature>
<evidence type="ECO:0000256" key="2">
    <source>
        <dbReference type="ARBA" id="ARBA00015189"/>
    </source>
</evidence>
<dbReference type="GO" id="GO:0006397">
    <property type="term" value="P:mRNA processing"/>
    <property type="evidence" value="ECO:0007669"/>
    <property type="project" value="UniProtKB-KW"/>
</dbReference>
<evidence type="ECO:0000313" key="9">
    <source>
        <dbReference type="EMBL" id="KAK9701690.1"/>
    </source>
</evidence>
<evidence type="ECO:0000259" key="8">
    <source>
        <dbReference type="SMART" id="SM00360"/>
    </source>
</evidence>
<dbReference type="InterPro" id="IPR034264">
    <property type="entry name" value="RBM48_RRM"/>
</dbReference>
<evidence type="ECO:0000256" key="3">
    <source>
        <dbReference type="ARBA" id="ARBA00022664"/>
    </source>
</evidence>
<dbReference type="SUPFAM" id="SSF54928">
    <property type="entry name" value="RNA-binding domain, RBD"/>
    <property type="match status" value="1"/>
</dbReference>
<dbReference type="SMART" id="SM00360">
    <property type="entry name" value="RRM"/>
    <property type="match status" value="1"/>
</dbReference>
<keyword evidence="6" id="KW-0508">mRNA splicing</keyword>
<evidence type="ECO:0000256" key="5">
    <source>
        <dbReference type="ARBA" id="ARBA00022884"/>
    </source>
</evidence>